<dbReference type="Proteomes" id="UP000443843">
    <property type="component" value="Unassembled WGS sequence"/>
</dbReference>
<gene>
    <name evidence="6" type="ORF">GLS40_15015</name>
</gene>
<accession>A0A844WDR0</accession>
<dbReference type="EMBL" id="WNXQ01000010">
    <property type="protein sequence ID" value="MWB79348.1"/>
    <property type="molecule type" value="Genomic_DNA"/>
</dbReference>
<dbReference type="InterPro" id="IPR001647">
    <property type="entry name" value="HTH_TetR"/>
</dbReference>
<comment type="caution">
    <text evidence="6">The sequence shown here is derived from an EMBL/GenBank/DDBJ whole genome shotgun (WGS) entry which is preliminary data.</text>
</comment>
<sequence>MARLRECLQARSRRNSGTAIRKLYGFVKLTYSATARKMAAVVRRRSFMAQDPCDSGERARRRGRPVQIDPERRVELVLNATATLLSGRSLGDVTVSDIAAAAGMSKRTIYAMFDTREALLSACFTRIHETILRPLDPEEQALPLPERLRLLLTLHKPKGMESTSLEWLRSIVAQARTNPDLARPGIRSRHLLLARICAELRRERDGGGLDLTDQGIEECGTILMDMAFENALTCLLDPQARPGPETRDRRRDLAIAIFLDGIAGYRPPDGSGT</sequence>
<dbReference type="PANTHER" id="PTHR30055:SF234">
    <property type="entry name" value="HTH-TYPE TRANSCRIPTIONAL REGULATOR BETI"/>
    <property type="match status" value="1"/>
</dbReference>
<dbReference type="PANTHER" id="PTHR30055">
    <property type="entry name" value="HTH-TYPE TRANSCRIPTIONAL REGULATOR RUTR"/>
    <property type="match status" value="1"/>
</dbReference>
<dbReference type="PROSITE" id="PS50977">
    <property type="entry name" value="HTH_TETR_2"/>
    <property type="match status" value="1"/>
</dbReference>
<organism evidence="6 7">
    <name type="scientific">Pseudooceanicola pacificus</name>
    <dbReference type="NCBI Taxonomy" id="2676438"/>
    <lineage>
        <taxon>Bacteria</taxon>
        <taxon>Pseudomonadati</taxon>
        <taxon>Pseudomonadota</taxon>
        <taxon>Alphaproteobacteria</taxon>
        <taxon>Rhodobacterales</taxon>
        <taxon>Paracoccaceae</taxon>
        <taxon>Pseudooceanicola</taxon>
    </lineage>
</organism>
<dbReference type="GO" id="GO:0000976">
    <property type="term" value="F:transcription cis-regulatory region binding"/>
    <property type="evidence" value="ECO:0007669"/>
    <property type="project" value="TreeGrafter"/>
</dbReference>
<evidence type="ECO:0000259" key="5">
    <source>
        <dbReference type="PROSITE" id="PS50977"/>
    </source>
</evidence>
<evidence type="ECO:0000256" key="2">
    <source>
        <dbReference type="ARBA" id="ARBA00023125"/>
    </source>
</evidence>
<keyword evidence="7" id="KW-1185">Reference proteome</keyword>
<keyword evidence="3" id="KW-0804">Transcription</keyword>
<reference evidence="6 7" key="1">
    <citation type="submission" date="2019-11" db="EMBL/GenBank/DDBJ databases">
        <title>Pseudooceanicola pacifica sp. nov., isolated from deep-sea sediment of the Pacific Ocean.</title>
        <authorList>
            <person name="Lyu L."/>
        </authorList>
    </citation>
    <scope>NUCLEOTIDE SEQUENCE [LARGE SCALE GENOMIC DNA]</scope>
    <source>
        <strain evidence="6 7">216_PA32_1</strain>
    </source>
</reference>
<evidence type="ECO:0000313" key="7">
    <source>
        <dbReference type="Proteomes" id="UP000443843"/>
    </source>
</evidence>
<keyword evidence="2 4" id="KW-0238">DNA-binding</keyword>
<evidence type="ECO:0000313" key="6">
    <source>
        <dbReference type="EMBL" id="MWB79348.1"/>
    </source>
</evidence>
<dbReference type="PRINTS" id="PR00455">
    <property type="entry name" value="HTHTETR"/>
</dbReference>
<evidence type="ECO:0000256" key="4">
    <source>
        <dbReference type="PROSITE-ProRule" id="PRU00335"/>
    </source>
</evidence>
<evidence type="ECO:0000256" key="3">
    <source>
        <dbReference type="ARBA" id="ARBA00023163"/>
    </source>
</evidence>
<dbReference type="SUPFAM" id="SSF46689">
    <property type="entry name" value="Homeodomain-like"/>
    <property type="match status" value="1"/>
</dbReference>
<dbReference type="AlphaFoldDB" id="A0A844WDR0"/>
<dbReference type="InterPro" id="IPR050109">
    <property type="entry name" value="HTH-type_TetR-like_transc_reg"/>
</dbReference>
<evidence type="ECO:0000256" key="1">
    <source>
        <dbReference type="ARBA" id="ARBA00023015"/>
    </source>
</evidence>
<dbReference type="GO" id="GO:0003700">
    <property type="term" value="F:DNA-binding transcription factor activity"/>
    <property type="evidence" value="ECO:0007669"/>
    <property type="project" value="TreeGrafter"/>
</dbReference>
<keyword evidence="1" id="KW-0805">Transcription regulation</keyword>
<dbReference type="Gene3D" id="1.10.357.10">
    <property type="entry name" value="Tetracycline Repressor, domain 2"/>
    <property type="match status" value="1"/>
</dbReference>
<dbReference type="InterPro" id="IPR009057">
    <property type="entry name" value="Homeodomain-like_sf"/>
</dbReference>
<feature type="domain" description="HTH tetR-type" evidence="5">
    <location>
        <begin position="71"/>
        <end position="131"/>
    </location>
</feature>
<dbReference type="Pfam" id="PF00440">
    <property type="entry name" value="TetR_N"/>
    <property type="match status" value="1"/>
</dbReference>
<protein>
    <submittedName>
        <fullName evidence="6">TetR family transcriptional regulator</fullName>
    </submittedName>
</protein>
<feature type="DNA-binding region" description="H-T-H motif" evidence="4">
    <location>
        <begin position="94"/>
        <end position="113"/>
    </location>
</feature>
<name>A0A844WDR0_9RHOB</name>
<proteinExistence type="predicted"/>